<evidence type="ECO:0000313" key="1">
    <source>
        <dbReference type="EMBL" id="MCG2613439.1"/>
    </source>
</evidence>
<dbReference type="Proteomes" id="UP001165367">
    <property type="component" value="Unassembled WGS sequence"/>
</dbReference>
<organism evidence="1 2">
    <name type="scientific">Terrimonas ginsenosidimutans</name>
    <dbReference type="NCBI Taxonomy" id="2908004"/>
    <lineage>
        <taxon>Bacteria</taxon>
        <taxon>Pseudomonadati</taxon>
        <taxon>Bacteroidota</taxon>
        <taxon>Chitinophagia</taxon>
        <taxon>Chitinophagales</taxon>
        <taxon>Chitinophagaceae</taxon>
        <taxon>Terrimonas</taxon>
    </lineage>
</organism>
<comment type="caution">
    <text evidence="1">The sequence shown here is derived from an EMBL/GenBank/DDBJ whole genome shotgun (WGS) entry which is preliminary data.</text>
</comment>
<gene>
    <name evidence="1" type="ORF">LZZ85_04070</name>
</gene>
<name>A0ABS9KMA3_9BACT</name>
<keyword evidence="2" id="KW-1185">Reference proteome</keyword>
<accession>A0ABS9KMA3</accession>
<proteinExistence type="predicted"/>
<protein>
    <submittedName>
        <fullName evidence="1">Uncharacterized protein</fullName>
    </submittedName>
</protein>
<dbReference type="EMBL" id="JAKLTR010000002">
    <property type="protein sequence ID" value="MCG2613439.1"/>
    <property type="molecule type" value="Genomic_DNA"/>
</dbReference>
<evidence type="ECO:0000313" key="2">
    <source>
        <dbReference type="Proteomes" id="UP001165367"/>
    </source>
</evidence>
<dbReference type="RefSeq" id="WP_237868667.1">
    <property type="nucleotide sequence ID" value="NZ_JAKLTR010000002.1"/>
</dbReference>
<sequence length="185" mass="21048">MAKSKSIHPISGKLREHVYVDSKDGYIVRSGPKKGAAKKRCSLCLMAKPTALTTSMVLPDNRYVLLKQLERMEVNERYPLHKLGGARLKLTPKANKIEITVEVDYHPPSSVAKRTVNCYEYQILFVHLNKDAPKEVVLEDKTSAEQLCLLAQLNDKDRSTVLSIFDTMLTKQKFQEFFQQNIPAQ</sequence>
<reference evidence="1" key="1">
    <citation type="submission" date="2022-01" db="EMBL/GenBank/DDBJ databases">
        <authorList>
            <person name="Jo J.-H."/>
            <person name="Im W.-T."/>
        </authorList>
    </citation>
    <scope>NUCLEOTIDE SEQUENCE</scope>
    <source>
        <strain evidence="1">NA20</strain>
    </source>
</reference>